<dbReference type="Proteomes" id="UP000292734">
    <property type="component" value="Unassembled WGS sequence"/>
</dbReference>
<comment type="caution">
    <text evidence="5">The sequence shown here is derived from an EMBL/GenBank/DDBJ whole genome shotgun (WGS) entry which is preliminary data.</text>
</comment>
<proteinExistence type="inferred from homology"/>
<evidence type="ECO:0000259" key="4">
    <source>
        <dbReference type="SMART" id="SM00822"/>
    </source>
</evidence>
<dbReference type="CDD" id="cd05233">
    <property type="entry name" value="SDR_c"/>
    <property type="match status" value="1"/>
</dbReference>
<dbReference type="InterPro" id="IPR002347">
    <property type="entry name" value="SDR_fam"/>
</dbReference>
<name>A0A4Q4J5K9_9SPHN</name>
<dbReference type="GO" id="GO:0016616">
    <property type="term" value="F:oxidoreductase activity, acting on the CH-OH group of donors, NAD or NADP as acceptor"/>
    <property type="evidence" value="ECO:0007669"/>
    <property type="project" value="TreeGrafter"/>
</dbReference>
<comment type="catalytic activity">
    <reaction evidence="2">
        <text>2,5-dichlorocyclohexa-2,5-dien-1,4-diol + NAD(+) = 2,5-dichlorohydroquinone + NADH + H(+)</text>
        <dbReference type="Rhea" id="RHEA:15741"/>
        <dbReference type="ChEBI" id="CHEBI:15378"/>
        <dbReference type="ChEBI" id="CHEBI:27545"/>
        <dbReference type="ChEBI" id="CHEBI:28975"/>
        <dbReference type="ChEBI" id="CHEBI:57540"/>
        <dbReference type="ChEBI" id="CHEBI:57945"/>
    </reaction>
</comment>
<dbReference type="SMART" id="SM00822">
    <property type="entry name" value="PKS_KR"/>
    <property type="match status" value="1"/>
</dbReference>
<dbReference type="InterPro" id="IPR020904">
    <property type="entry name" value="Sc_DH/Rdtase_CS"/>
</dbReference>
<dbReference type="AlphaFoldDB" id="A0A4Q4J5K9"/>
<dbReference type="PRINTS" id="PR00081">
    <property type="entry name" value="GDHRDH"/>
</dbReference>
<dbReference type="PANTHER" id="PTHR42760">
    <property type="entry name" value="SHORT-CHAIN DEHYDROGENASES/REDUCTASES FAMILY MEMBER"/>
    <property type="match status" value="1"/>
</dbReference>
<dbReference type="PRINTS" id="PR00080">
    <property type="entry name" value="SDRFAMILY"/>
</dbReference>
<sequence>MTDMFSLAGKTAFVTGASGGLGAHFAETLASAGAKLIVASRRADALDEVAGRIRAAGGPCETVALDVADAASIAAVEPLLAGVDILVNNAGVAVDKPFLDQSEADWDRVLDTNAKGMFLLSQAAARAMKAHGRGGSIVNIASILGLRQGSRVSGYAASKAAAIQLTKVAALELARFGIRVNCICPGYFATDMNRDFWDTEAGGVMLRRVPQRRLGEPRELDGPLLLLASDASSYMTGSVIVADGGHLTSTL</sequence>
<dbReference type="PROSITE" id="PS00061">
    <property type="entry name" value="ADH_SHORT"/>
    <property type="match status" value="1"/>
</dbReference>
<dbReference type="SUPFAM" id="SSF51735">
    <property type="entry name" value="NAD(P)-binding Rossmann-fold domains"/>
    <property type="match status" value="1"/>
</dbReference>
<reference evidence="5 6" key="1">
    <citation type="submission" date="2019-02" db="EMBL/GenBank/DDBJ databases">
        <authorList>
            <person name="Feng G."/>
        </authorList>
    </citation>
    <scope>NUCLEOTIDE SEQUENCE [LARGE SCALE GENOMIC DNA]</scope>
    <source>
        <strain evidence="5 6">DSM 26779</strain>
    </source>
</reference>
<evidence type="ECO:0000256" key="2">
    <source>
        <dbReference type="ARBA" id="ARBA00051383"/>
    </source>
</evidence>
<accession>A0A4Q4J5K9</accession>
<evidence type="ECO:0000313" key="5">
    <source>
        <dbReference type="EMBL" id="RYM01534.1"/>
    </source>
</evidence>
<dbReference type="InterPro" id="IPR057326">
    <property type="entry name" value="KR_dom"/>
</dbReference>
<evidence type="ECO:0000313" key="6">
    <source>
        <dbReference type="Proteomes" id="UP000292734"/>
    </source>
</evidence>
<dbReference type="FunFam" id="3.40.50.720:FF:000084">
    <property type="entry name" value="Short-chain dehydrogenase reductase"/>
    <property type="match status" value="1"/>
</dbReference>
<dbReference type="PANTHER" id="PTHR42760:SF135">
    <property type="entry name" value="BLL7886 PROTEIN"/>
    <property type="match status" value="1"/>
</dbReference>
<evidence type="ECO:0000256" key="3">
    <source>
        <dbReference type="RuleBase" id="RU000363"/>
    </source>
</evidence>
<dbReference type="GO" id="GO:0030497">
    <property type="term" value="P:fatty acid elongation"/>
    <property type="evidence" value="ECO:0007669"/>
    <property type="project" value="TreeGrafter"/>
</dbReference>
<organism evidence="5 6">
    <name type="scientific">Sphingobium indicum</name>
    <dbReference type="NCBI Taxonomy" id="332055"/>
    <lineage>
        <taxon>Bacteria</taxon>
        <taxon>Pseudomonadati</taxon>
        <taxon>Pseudomonadota</taxon>
        <taxon>Alphaproteobacteria</taxon>
        <taxon>Sphingomonadales</taxon>
        <taxon>Sphingomonadaceae</taxon>
        <taxon>Sphingobium</taxon>
    </lineage>
</organism>
<feature type="domain" description="Ketoreductase" evidence="4">
    <location>
        <begin position="10"/>
        <end position="186"/>
    </location>
</feature>
<dbReference type="Pfam" id="PF00106">
    <property type="entry name" value="adh_short"/>
    <property type="match status" value="1"/>
</dbReference>
<comment type="similarity">
    <text evidence="1 3">Belongs to the short-chain dehydrogenases/reductases (SDR) family.</text>
</comment>
<evidence type="ECO:0000256" key="1">
    <source>
        <dbReference type="ARBA" id="ARBA00006484"/>
    </source>
</evidence>
<protein>
    <submittedName>
        <fullName evidence="5">SDR family oxidoreductase</fullName>
    </submittedName>
</protein>
<dbReference type="InterPro" id="IPR036291">
    <property type="entry name" value="NAD(P)-bd_dom_sf"/>
</dbReference>
<dbReference type="Gene3D" id="3.40.50.720">
    <property type="entry name" value="NAD(P)-binding Rossmann-like Domain"/>
    <property type="match status" value="1"/>
</dbReference>
<dbReference type="EMBL" id="SEOM01000004">
    <property type="protein sequence ID" value="RYM01534.1"/>
    <property type="molecule type" value="Genomic_DNA"/>
</dbReference>
<gene>
    <name evidence="5" type="ORF">EWH08_12705</name>
</gene>